<dbReference type="GO" id="GO:0046872">
    <property type="term" value="F:metal ion binding"/>
    <property type="evidence" value="ECO:0007669"/>
    <property type="project" value="UniProtKB-KW"/>
</dbReference>
<protein>
    <submittedName>
        <fullName evidence="6">2Fe-2S ferredoxin</fullName>
    </submittedName>
</protein>
<keyword evidence="4" id="KW-0411">Iron-sulfur</keyword>
<gene>
    <name evidence="6" type="ORF">CSW64_00595</name>
</gene>
<dbReference type="EMBL" id="CP024201">
    <property type="protein sequence ID" value="ATQ41007.1"/>
    <property type="molecule type" value="Genomic_DNA"/>
</dbReference>
<name>A0A2D2ASQ6_9CAUL</name>
<sequence>MPAAGTILCRLEEISDPGSKDFRFRAEDRLFAGFVVRQAGEVRGYVDSCPHAGWPLAGPSGRHLTREGDLILCAGHGALFRIEDGVCLSGPCAGRRLTPWPVAVRAGQVVAA</sequence>
<evidence type="ECO:0000313" key="6">
    <source>
        <dbReference type="EMBL" id="ATQ41007.1"/>
    </source>
</evidence>
<evidence type="ECO:0000256" key="2">
    <source>
        <dbReference type="ARBA" id="ARBA00022723"/>
    </source>
</evidence>
<dbReference type="CDD" id="cd03467">
    <property type="entry name" value="Rieske"/>
    <property type="match status" value="1"/>
</dbReference>
<keyword evidence="1" id="KW-0001">2Fe-2S</keyword>
<dbReference type="PANTHER" id="PTHR40261">
    <property type="match status" value="1"/>
</dbReference>
<evidence type="ECO:0000256" key="1">
    <source>
        <dbReference type="ARBA" id="ARBA00022714"/>
    </source>
</evidence>
<accession>A0A2D2ASQ6</accession>
<dbReference type="InterPro" id="IPR017941">
    <property type="entry name" value="Rieske_2Fe-2S"/>
</dbReference>
<reference evidence="6 7" key="1">
    <citation type="submission" date="2017-10" db="EMBL/GenBank/DDBJ databases">
        <title>Genome sequence of Caulobacter mirabilis FWC38.</title>
        <authorList>
            <person name="Fiebig A."/>
            <person name="Crosson S."/>
        </authorList>
    </citation>
    <scope>NUCLEOTIDE SEQUENCE [LARGE SCALE GENOMIC DNA]</scope>
    <source>
        <strain evidence="6 7">FWC 38</strain>
    </source>
</reference>
<dbReference type="KEGG" id="cmb:CSW64_00595"/>
<evidence type="ECO:0000313" key="7">
    <source>
        <dbReference type="Proteomes" id="UP000228945"/>
    </source>
</evidence>
<organism evidence="6 7">
    <name type="scientific">Caulobacter mirabilis</name>
    <dbReference type="NCBI Taxonomy" id="69666"/>
    <lineage>
        <taxon>Bacteria</taxon>
        <taxon>Pseudomonadati</taxon>
        <taxon>Pseudomonadota</taxon>
        <taxon>Alphaproteobacteria</taxon>
        <taxon>Caulobacterales</taxon>
        <taxon>Caulobacteraceae</taxon>
        <taxon>Caulobacter</taxon>
    </lineage>
</organism>
<keyword evidence="3" id="KW-0408">Iron</keyword>
<keyword evidence="7" id="KW-1185">Reference proteome</keyword>
<evidence type="ECO:0000259" key="5">
    <source>
        <dbReference type="PROSITE" id="PS51296"/>
    </source>
</evidence>
<dbReference type="Proteomes" id="UP000228945">
    <property type="component" value="Chromosome"/>
</dbReference>
<dbReference type="InterPro" id="IPR036922">
    <property type="entry name" value="Rieske_2Fe-2S_sf"/>
</dbReference>
<evidence type="ECO:0000256" key="3">
    <source>
        <dbReference type="ARBA" id="ARBA00023004"/>
    </source>
</evidence>
<dbReference type="PANTHER" id="PTHR40261:SF1">
    <property type="entry name" value="RIESKE DOMAIN-CONTAINING PROTEIN"/>
    <property type="match status" value="1"/>
</dbReference>
<dbReference type="OrthoDB" id="9800776at2"/>
<dbReference type="SUPFAM" id="SSF50022">
    <property type="entry name" value="ISP domain"/>
    <property type="match status" value="1"/>
</dbReference>
<proteinExistence type="predicted"/>
<dbReference type="Pfam" id="PF00355">
    <property type="entry name" value="Rieske"/>
    <property type="match status" value="1"/>
</dbReference>
<dbReference type="RefSeq" id="WP_099620264.1">
    <property type="nucleotide sequence ID" value="NZ_CP024201.1"/>
</dbReference>
<dbReference type="Gene3D" id="2.102.10.10">
    <property type="entry name" value="Rieske [2Fe-2S] iron-sulphur domain"/>
    <property type="match status" value="1"/>
</dbReference>
<evidence type="ECO:0000256" key="4">
    <source>
        <dbReference type="ARBA" id="ARBA00023014"/>
    </source>
</evidence>
<dbReference type="PROSITE" id="PS51296">
    <property type="entry name" value="RIESKE"/>
    <property type="match status" value="1"/>
</dbReference>
<dbReference type="GO" id="GO:0051537">
    <property type="term" value="F:2 iron, 2 sulfur cluster binding"/>
    <property type="evidence" value="ECO:0007669"/>
    <property type="project" value="UniProtKB-KW"/>
</dbReference>
<keyword evidence="2" id="KW-0479">Metal-binding</keyword>
<dbReference type="AlphaFoldDB" id="A0A2D2ASQ6"/>
<feature type="domain" description="Rieske" evidence="5">
    <location>
        <begin position="35"/>
        <end position="111"/>
    </location>
</feature>